<gene>
    <name evidence="1" type="ORF">key_143</name>
</gene>
<dbReference type="Proteomes" id="UP001215551">
    <property type="component" value="Segment"/>
</dbReference>
<proteinExistence type="predicted"/>
<evidence type="ECO:0000313" key="1">
    <source>
        <dbReference type="EMBL" id="QYC51634.1"/>
    </source>
</evidence>
<accession>A0A9Y1EQE2</accession>
<reference evidence="2" key="1">
    <citation type="journal article" date="2023" name="Virus Res">
        <title>Broad-host-range lytic Erwinia phage Key with exopolysaccharide degrading activity.</title>
        <authorList>
            <person name="Zlatohurska M."/>
            <person name="Gorb T."/>
            <person name="Romaniuk L."/>
            <person name="Shenderovska N."/>
            <person name="Faidiuk Y."/>
            <person name="Zhuminska G."/>
            <person name="Hubar Y."/>
            <person name="Hubar O."/>
            <person name="Kropinski A.M."/>
            <person name="Kushkina A."/>
            <person name="Tovkach F."/>
        </authorList>
    </citation>
    <scope>NUCLEOTIDE SEQUENCE [LARGE SCALE GENOMIC DNA]</scope>
</reference>
<keyword evidence="2" id="KW-1185">Reference proteome</keyword>
<name>A0A9Y1EQE2_9CAUD</name>
<sequence>MTLDEMIQFIIDHFRLRNRKVYHYLHSTGGLLVIRPPVNGIVIIGEYNVDFSFMIEVLEEYGL</sequence>
<dbReference type="EMBL" id="MZ616364">
    <property type="protein sequence ID" value="QYC51634.1"/>
    <property type="molecule type" value="Genomic_DNA"/>
</dbReference>
<protein>
    <submittedName>
        <fullName evidence="1">Uncharacterized protein</fullName>
    </submittedName>
</protein>
<evidence type="ECO:0000313" key="2">
    <source>
        <dbReference type="Proteomes" id="UP001215551"/>
    </source>
</evidence>
<organism evidence="1 2">
    <name type="scientific">Erwinia phage KEY</name>
    <dbReference type="NCBI Taxonomy" id="2821255"/>
    <lineage>
        <taxon>Viruses</taxon>
        <taxon>Duplodnaviria</taxon>
        <taxon>Heunggongvirae</taxon>
        <taxon>Uroviricota</taxon>
        <taxon>Caudoviricetes</taxon>
        <taxon>Demerecviridae</taxon>
        <taxon>Keyvirus</taxon>
        <taxon>Keyvirus key</taxon>
    </lineage>
</organism>